<organism evidence="1 2">
    <name type="scientific">Rhodoblastus sphagnicola</name>
    <dbReference type="NCBI Taxonomy" id="333368"/>
    <lineage>
        <taxon>Bacteria</taxon>
        <taxon>Pseudomonadati</taxon>
        <taxon>Pseudomonadota</taxon>
        <taxon>Alphaproteobacteria</taxon>
        <taxon>Hyphomicrobiales</taxon>
        <taxon>Rhodoblastaceae</taxon>
        <taxon>Rhodoblastus</taxon>
    </lineage>
</organism>
<evidence type="ECO:0000313" key="1">
    <source>
        <dbReference type="EMBL" id="PPQ33390.1"/>
    </source>
</evidence>
<evidence type="ECO:0000313" key="2">
    <source>
        <dbReference type="Proteomes" id="UP000239089"/>
    </source>
</evidence>
<gene>
    <name evidence="1" type="ORF">CCR94_01975</name>
</gene>
<proteinExistence type="predicted"/>
<name>A0A2S6NFL9_9HYPH</name>
<protein>
    <submittedName>
        <fullName evidence="1">Uncharacterized protein</fullName>
    </submittedName>
</protein>
<accession>A0A2S6NFL9</accession>
<dbReference type="Proteomes" id="UP000239089">
    <property type="component" value="Unassembled WGS sequence"/>
</dbReference>
<sequence>MDKRTRTGRVYRTIKTDLIAHCGGSPSVAKRVLIENVSLLETRVHLVSERILSGEDLAAGEGEKLISWMNAILSHLRALGLEPTLKDITTPNLADIIAASARKDAAE</sequence>
<comment type="caution">
    <text evidence="1">The sequence shown here is derived from an EMBL/GenBank/DDBJ whole genome shotgun (WGS) entry which is preliminary data.</text>
</comment>
<reference evidence="1 2" key="1">
    <citation type="journal article" date="2018" name="Arch. Microbiol.">
        <title>New insights into the metabolic potential of the phototrophic purple bacterium Rhodopila globiformis DSM 161(T) from its draft genome sequence and evidence for a vanadium-dependent nitrogenase.</title>
        <authorList>
            <person name="Imhoff J.F."/>
            <person name="Rahn T."/>
            <person name="Kunzel S."/>
            <person name="Neulinger S.C."/>
        </authorList>
    </citation>
    <scope>NUCLEOTIDE SEQUENCE [LARGE SCALE GENOMIC DNA]</scope>
    <source>
        <strain evidence="1 2">DSM 16996</strain>
    </source>
</reference>
<dbReference type="AlphaFoldDB" id="A0A2S6NFL9"/>
<dbReference type="RefSeq" id="WP_104506212.1">
    <property type="nucleotide sequence ID" value="NZ_NHSJ01000022.1"/>
</dbReference>
<keyword evidence="2" id="KW-1185">Reference proteome</keyword>
<dbReference type="EMBL" id="NHSJ01000022">
    <property type="protein sequence ID" value="PPQ33390.1"/>
    <property type="molecule type" value="Genomic_DNA"/>
</dbReference>